<dbReference type="PROSITE" id="PS51914">
    <property type="entry name" value="MRH"/>
    <property type="match status" value="2"/>
</dbReference>
<dbReference type="FunFam" id="2.70.130.10:FF:000003">
    <property type="entry name" value="Endoplasmic reticulum lectin 1"/>
    <property type="match status" value="1"/>
</dbReference>
<dbReference type="GO" id="GO:0005788">
    <property type="term" value="C:endoplasmic reticulum lumen"/>
    <property type="evidence" value="ECO:0007669"/>
    <property type="project" value="UniProtKB-SubCell"/>
</dbReference>
<dbReference type="AlphaFoldDB" id="A0A1A9ZR27"/>
<dbReference type="PANTHER" id="PTHR15414">
    <property type="entry name" value="OS-9-RELATED"/>
    <property type="match status" value="1"/>
</dbReference>
<keyword evidence="4" id="KW-0256">Endoplasmic reticulum</keyword>
<keyword evidence="5" id="KW-1015">Disulfide bond</keyword>
<dbReference type="InterPro" id="IPR044865">
    <property type="entry name" value="MRH_dom"/>
</dbReference>
<dbReference type="STRING" id="7398.A0A1A9ZR27"/>
<keyword evidence="2 10" id="KW-0732">Signal</keyword>
<evidence type="ECO:0000256" key="7">
    <source>
        <dbReference type="ARBA" id="ARBA00041108"/>
    </source>
</evidence>
<evidence type="ECO:0000256" key="9">
    <source>
        <dbReference type="SAM" id="MobiDB-lite"/>
    </source>
</evidence>
<evidence type="ECO:0000256" key="6">
    <source>
        <dbReference type="ARBA" id="ARBA00037585"/>
    </source>
</evidence>
<dbReference type="GO" id="GO:0030970">
    <property type="term" value="P:retrograde protein transport, ER to cytosol"/>
    <property type="evidence" value="ECO:0007669"/>
    <property type="project" value="TreeGrafter"/>
</dbReference>
<feature type="domain" description="MRH" evidence="11">
    <location>
        <begin position="377"/>
        <end position="497"/>
    </location>
</feature>
<feature type="domain" description="MRH" evidence="11">
    <location>
        <begin position="97"/>
        <end position="246"/>
    </location>
</feature>
<feature type="region of interest" description="Disordered" evidence="9">
    <location>
        <begin position="518"/>
        <end position="558"/>
    </location>
</feature>
<proteinExistence type="predicted"/>
<organism evidence="12 13">
    <name type="scientific">Glossina pallidipes</name>
    <name type="common">Tsetse fly</name>
    <dbReference type="NCBI Taxonomy" id="7398"/>
    <lineage>
        <taxon>Eukaryota</taxon>
        <taxon>Metazoa</taxon>
        <taxon>Ecdysozoa</taxon>
        <taxon>Arthropoda</taxon>
        <taxon>Hexapoda</taxon>
        <taxon>Insecta</taxon>
        <taxon>Pterygota</taxon>
        <taxon>Neoptera</taxon>
        <taxon>Endopterygota</taxon>
        <taxon>Diptera</taxon>
        <taxon>Brachycera</taxon>
        <taxon>Muscomorpha</taxon>
        <taxon>Hippoboscoidea</taxon>
        <taxon>Glossinidae</taxon>
        <taxon>Glossina</taxon>
    </lineage>
</organism>
<dbReference type="InterPro" id="IPR045149">
    <property type="entry name" value="OS-9-like"/>
</dbReference>
<reference evidence="12" key="2">
    <citation type="submission" date="2020-05" db="UniProtKB">
        <authorList>
            <consortium name="EnsemblMetazoa"/>
        </authorList>
    </citation>
    <scope>IDENTIFICATION</scope>
    <source>
        <strain evidence="12">IAEA</strain>
    </source>
</reference>
<evidence type="ECO:0000256" key="4">
    <source>
        <dbReference type="ARBA" id="ARBA00022824"/>
    </source>
</evidence>
<dbReference type="InterPro" id="IPR012913">
    <property type="entry name" value="OS9-like_dom"/>
</dbReference>
<dbReference type="InterPro" id="IPR009011">
    <property type="entry name" value="Man6P_isomerase_rcpt-bd_dom_sf"/>
</dbReference>
<dbReference type="Proteomes" id="UP000092445">
    <property type="component" value="Unassembled WGS sequence"/>
</dbReference>
<reference evidence="13" key="1">
    <citation type="submission" date="2014-03" db="EMBL/GenBank/DDBJ databases">
        <authorList>
            <person name="Aksoy S."/>
            <person name="Warren W."/>
            <person name="Wilson R.K."/>
        </authorList>
    </citation>
    <scope>NUCLEOTIDE SEQUENCE [LARGE SCALE GENOMIC DNA]</scope>
    <source>
        <strain evidence="13">IAEA</strain>
    </source>
</reference>
<dbReference type="EnsemblMetazoa" id="GPAI022393-RA">
    <property type="protein sequence ID" value="GPAI022393-PA"/>
    <property type="gene ID" value="GPAI022393"/>
</dbReference>
<feature type="chain" id="PRO_5008403111" description="Endoplasmic reticulum lectin 1" evidence="10">
    <location>
        <begin position="23"/>
        <end position="558"/>
    </location>
</feature>
<name>A0A1A9ZR27_GLOPL</name>
<comment type="subcellular location">
    <subcellularLocation>
        <location evidence="1">Endoplasmic reticulum lumen</location>
    </subcellularLocation>
</comment>
<evidence type="ECO:0000256" key="2">
    <source>
        <dbReference type="ARBA" id="ARBA00022729"/>
    </source>
</evidence>
<accession>A0A1A9ZR27</accession>
<evidence type="ECO:0000256" key="3">
    <source>
        <dbReference type="ARBA" id="ARBA00022737"/>
    </source>
</evidence>
<dbReference type="Pfam" id="PF07915">
    <property type="entry name" value="PRKCSH"/>
    <property type="match status" value="2"/>
</dbReference>
<dbReference type="VEuPathDB" id="VectorBase:GPAI022393"/>
<dbReference type="SUPFAM" id="SSF50911">
    <property type="entry name" value="Mannose 6-phosphate receptor domain"/>
    <property type="match status" value="1"/>
</dbReference>
<evidence type="ECO:0000256" key="5">
    <source>
        <dbReference type="ARBA" id="ARBA00023157"/>
    </source>
</evidence>
<sequence>MLKKNLINLFIVLLLNINPIATHEAKDFDDTILYKIDFEMPDFGKNTELKNYVRTFYTHEKEKYDCMIPIMEESKKEDKSIELELCKCFNLFPFKNNRCFFIAPLTLLKPILYTYSYRIEAYWSYEICHGHYVRQYHEERDGKNVKFQEYYLGKWNSDETEKLQKEWEENRKANIKYKTTKIDNVKYPYFEMVLTDGTMCDIIDAPRTTTVRYVCYPHGKNDIYSFKETSSCNYEAIILTPVLCVLPAFHPEESKEISIKCFNSPTEPHKPLSMLRQELNELQLSEDDLPVPKEVSAAVVGLTHAALGDRNFFFSKYGTDVDKLVFKIMAATDIDADIEDTSNEVSRATPKPSTPPTTPAISQFLEMSSILTTISGKSCLTGGAGWWKYEFCYGRHVRQFHKDKKSETELFLGHFNAASHRQWLKANPDKRHHAQSSSFWQHYEKGSFCDHTGLPREINVKFICSSSIGSLPVSMYLLEPKTCQYILVFESPMVCVLMNYIDEHGLIDEYSLEKMKQAGNSATRPKATNEAAETKVSKDREGTTSDTISLTPADAIRL</sequence>
<evidence type="ECO:0000256" key="10">
    <source>
        <dbReference type="SAM" id="SignalP"/>
    </source>
</evidence>
<evidence type="ECO:0000313" key="13">
    <source>
        <dbReference type="Proteomes" id="UP000092445"/>
    </source>
</evidence>
<feature type="compositionally biased region" description="Basic and acidic residues" evidence="9">
    <location>
        <begin position="532"/>
        <end position="543"/>
    </location>
</feature>
<dbReference type="PANTHER" id="PTHR15414:SF0">
    <property type="entry name" value="ENDOPLASMIC RETICULUM LECTIN 1"/>
    <property type="match status" value="1"/>
</dbReference>
<evidence type="ECO:0000256" key="8">
    <source>
        <dbReference type="ARBA" id="ARBA00041661"/>
    </source>
</evidence>
<comment type="function">
    <text evidence="6">Probable lectin that binds selectively to improperly folded lumenal proteins. May function in endoplasmic reticulum quality control and endoplasmic reticulum-associated degradation (ERAD) of both non-glycosylated proteins and glycoproteins.</text>
</comment>
<evidence type="ECO:0000259" key="11">
    <source>
        <dbReference type="PROSITE" id="PS51914"/>
    </source>
</evidence>
<evidence type="ECO:0000256" key="1">
    <source>
        <dbReference type="ARBA" id="ARBA00004319"/>
    </source>
</evidence>
<protein>
    <recommendedName>
        <fullName evidence="7">Endoplasmic reticulum lectin 1</fullName>
    </recommendedName>
    <alternativeName>
        <fullName evidence="8">ER lectin</fullName>
    </alternativeName>
</protein>
<keyword evidence="3" id="KW-0677">Repeat</keyword>
<dbReference type="GO" id="GO:0030968">
    <property type="term" value="P:endoplasmic reticulum unfolded protein response"/>
    <property type="evidence" value="ECO:0007669"/>
    <property type="project" value="InterPro"/>
</dbReference>
<evidence type="ECO:0000313" key="12">
    <source>
        <dbReference type="EnsemblMetazoa" id="GPAI022393-PA"/>
    </source>
</evidence>
<dbReference type="Gene3D" id="2.70.130.10">
    <property type="entry name" value="Mannose-6-phosphate receptor binding domain"/>
    <property type="match status" value="2"/>
</dbReference>
<keyword evidence="13" id="KW-1185">Reference proteome</keyword>
<feature type="signal peptide" evidence="10">
    <location>
        <begin position="1"/>
        <end position="22"/>
    </location>
</feature>
<dbReference type="FunFam" id="2.70.130.10:FF:000001">
    <property type="entry name" value="Endoplasmic reticulum lectin 1"/>
    <property type="match status" value="1"/>
</dbReference>